<accession>A0A2J6QP68</accession>
<dbReference type="Proteomes" id="UP000235672">
    <property type="component" value="Unassembled WGS sequence"/>
</dbReference>
<sequence>ALSIFSISLHIYQVSFTFIKSTSPLSSQPFFYSHLQHISEPHKMVAFTPLVSAISMAFLATTVVASPTVIAARQPPTSSVMDFTLYKTTQPGSEDQCWFGVDTVNVSPNELVTHDSTVCNTAPDFYVLQIDYLATGYNCQVNVFSDDSCNTLIGSYTYDPTWAPCTFPSSSGLVNLQSWVVTC</sequence>
<protein>
    <submittedName>
        <fullName evidence="1">Uncharacterized protein</fullName>
    </submittedName>
</protein>
<dbReference type="AlphaFoldDB" id="A0A2J6QP68"/>
<dbReference type="EMBL" id="KZ613465">
    <property type="protein sequence ID" value="PMD28053.1"/>
    <property type="molecule type" value="Genomic_DNA"/>
</dbReference>
<organism evidence="1 2">
    <name type="scientific">Hyaloscypha hepaticicola</name>
    <dbReference type="NCBI Taxonomy" id="2082293"/>
    <lineage>
        <taxon>Eukaryota</taxon>
        <taxon>Fungi</taxon>
        <taxon>Dikarya</taxon>
        <taxon>Ascomycota</taxon>
        <taxon>Pezizomycotina</taxon>
        <taxon>Leotiomycetes</taxon>
        <taxon>Helotiales</taxon>
        <taxon>Hyaloscyphaceae</taxon>
        <taxon>Hyaloscypha</taxon>
    </lineage>
</organism>
<name>A0A2J6QP68_9HELO</name>
<dbReference type="OrthoDB" id="3491096at2759"/>
<reference evidence="1 2" key="1">
    <citation type="submission" date="2016-05" db="EMBL/GenBank/DDBJ databases">
        <title>A degradative enzymes factory behind the ericoid mycorrhizal symbiosis.</title>
        <authorList>
            <consortium name="DOE Joint Genome Institute"/>
            <person name="Martino E."/>
            <person name="Morin E."/>
            <person name="Grelet G."/>
            <person name="Kuo A."/>
            <person name="Kohler A."/>
            <person name="Daghino S."/>
            <person name="Barry K."/>
            <person name="Choi C."/>
            <person name="Cichocki N."/>
            <person name="Clum A."/>
            <person name="Copeland A."/>
            <person name="Hainaut M."/>
            <person name="Haridas S."/>
            <person name="Labutti K."/>
            <person name="Lindquist E."/>
            <person name="Lipzen A."/>
            <person name="Khouja H.-R."/>
            <person name="Murat C."/>
            <person name="Ohm R."/>
            <person name="Olson A."/>
            <person name="Spatafora J."/>
            <person name="Veneault-Fourrey C."/>
            <person name="Henrissat B."/>
            <person name="Grigoriev I."/>
            <person name="Martin F."/>
            <person name="Perotto S."/>
        </authorList>
    </citation>
    <scope>NUCLEOTIDE SEQUENCE [LARGE SCALE GENOMIC DNA]</scope>
    <source>
        <strain evidence="1 2">UAMH 7357</strain>
    </source>
</reference>
<keyword evidence="2" id="KW-1185">Reference proteome</keyword>
<proteinExistence type="predicted"/>
<feature type="non-terminal residue" evidence="1">
    <location>
        <position position="1"/>
    </location>
</feature>
<evidence type="ECO:0000313" key="2">
    <source>
        <dbReference type="Proteomes" id="UP000235672"/>
    </source>
</evidence>
<evidence type="ECO:0000313" key="1">
    <source>
        <dbReference type="EMBL" id="PMD28053.1"/>
    </source>
</evidence>
<gene>
    <name evidence="1" type="ORF">NA56DRAFT_154641</name>
</gene>